<feature type="compositionally biased region" description="Polar residues" evidence="5">
    <location>
        <begin position="372"/>
        <end position="386"/>
    </location>
</feature>
<proteinExistence type="predicted"/>
<keyword evidence="9" id="KW-1185">Reference proteome</keyword>
<evidence type="ECO:0000256" key="1">
    <source>
        <dbReference type="ARBA" id="ARBA00004370"/>
    </source>
</evidence>
<dbReference type="PANTHER" id="PTHR11860">
    <property type="entry name" value="POLYMERIC-IMMUNOGLOBULIN RECEPTOR"/>
    <property type="match status" value="1"/>
</dbReference>
<dbReference type="EMBL" id="JAAKFY010000021">
    <property type="protein sequence ID" value="KAF3839119.1"/>
    <property type="molecule type" value="Genomic_DNA"/>
</dbReference>
<dbReference type="InterPro" id="IPR016186">
    <property type="entry name" value="C-type_lectin-like/link_sf"/>
</dbReference>
<reference evidence="8 9" key="1">
    <citation type="submission" date="2020-03" db="EMBL/GenBank/DDBJ databases">
        <title>Dissostichus mawsoni Genome sequencing and assembly.</title>
        <authorList>
            <person name="Park H."/>
        </authorList>
    </citation>
    <scope>NUCLEOTIDE SEQUENCE [LARGE SCALE GENOMIC DNA]</scope>
    <source>
        <strain evidence="8">DM0001</strain>
        <tissue evidence="8">Muscle</tissue>
    </source>
</reference>
<evidence type="ECO:0000256" key="4">
    <source>
        <dbReference type="SAM" id="Coils"/>
    </source>
</evidence>
<dbReference type="InterPro" id="IPR036179">
    <property type="entry name" value="Ig-like_dom_sf"/>
</dbReference>
<evidence type="ECO:0000256" key="5">
    <source>
        <dbReference type="SAM" id="MobiDB-lite"/>
    </source>
</evidence>
<keyword evidence="3 6" id="KW-0472">Membrane</keyword>
<feature type="transmembrane region" description="Helical" evidence="6">
    <location>
        <begin position="558"/>
        <end position="579"/>
    </location>
</feature>
<feature type="transmembrane region" description="Helical" evidence="6">
    <location>
        <begin position="121"/>
        <end position="141"/>
    </location>
</feature>
<evidence type="ECO:0000256" key="7">
    <source>
        <dbReference type="SAM" id="SignalP"/>
    </source>
</evidence>
<organism evidence="8 9">
    <name type="scientific">Dissostichus mawsoni</name>
    <name type="common">Antarctic cod</name>
    <dbReference type="NCBI Taxonomy" id="36200"/>
    <lineage>
        <taxon>Eukaryota</taxon>
        <taxon>Metazoa</taxon>
        <taxon>Chordata</taxon>
        <taxon>Craniata</taxon>
        <taxon>Vertebrata</taxon>
        <taxon>Euteleostomi</taxon>
        <taxon>Actinopterygii</taxon>
        <taxon>Neopterygii</taxon>
        <taxon>Teleostei</taxon>
        <taxon>Neoteleostei</taxon>
        <taxon>Acanthomorphata</taxon>
        <taxon>Eupercaria</taxon>
        <taxon>Perciformes</taxon>
        <taxon>Notothenioidei</taxon>
        <taxon>Nototheniidae</taxon>
        <taxon>Dissostichus</taxon>
    </lineage>
</organism>
<dbReference type="InterPro" id="IPR018378">
    <property type="entry name" value="C-type_lectin_CS"/>
</dbReference>
<comment type="subcellular location">
    <subcellularLocation>
        <location evidence="1">Membrane</location>
    </subcellularLocation>
</comment>
<dbReference type="InterPro" id="IPR050671">
    <property type="entry name" value="CD300_family_receptors"/>
</dbReference>
<feature type="coiled-coil region" evidence="4">
    <location>
        <begin position="151"/>
        <end position="178"/>
    </location>
</feature>
<dbReference type="SUPFAM" id="SSF56436">
    <property type="entry name" value="C-type lectin-like"/>
    <property type="match status" value="1"/>
</dbReference>
<keyword evidence="7" id="KW-0732">Signal</keyword>
<evidence type="ECO:0000256" key="6">
    <source>
        <dbReference type="SAM" id="Phobius"/>
    </source>
</evidence>
<keyword evidence="6" id="KW-1133">Transmembrane helix</keyword>
<comment type="caution">
    <text evidence="8">The sequence shown here is derived from an EMBL/GenBank/DDBJ whole genome shotgun (WGS) entry which is preliminary data.</text>
</comment>
<evidence type="ECO:0000256" key="2">
    <source>
        <dbReference type="ARBA" id="ARBA00022692"/>
    </source>
</evidence>
<feature type="region of interest" description="Disordered" evidence="5">
    <location>
        <begin position="524"/>
        <end position="549"/>
    </location>
</feature>
<name>A0A7J5XRC7_DISMA</name>
<dbReference type="GO" id="GO:0004888">
    <property type="term" value="F:transmembrane signaling receptor activity"/>
    <property type="evidence" value="ECO:0007669"/>
    <property type="project" value="TreeGrafter"/>
</dbReference>
<evidence type="ECO:0000313" key="9">
    <source>
        <dbReference type="Proteomes" id="UP000518266"/>
    </source>
</evidence>
<dbReference type="PROSITE" id="PS00615">
    <property type="entry name" value="C_TYPE_LECTIN_1"/>
    <property type="match status" value="1"/>
</dbReference>
<dbReference type="PANTHER" id="PTHR11860:SF87">
    <property type="entry name" value="CMRF35-LIKE MOLECULE 8"/>
    <property type="match status" value="1"/>
</dbReference>
<feature type="chain" id="PRO_5029718514" evidence="7">
    <location>
        <begin position="24"/>
        <end position="599"/>
    </location>
</feature>
<dbReference type="OrthoDB" id="6345871at2759"/>
<evidence type="ECO:0000256" key="3">
    <source>
        <dbReference type="ARBA" id="ARBA00023136"/>
    </source>
</evidence>
<dbReference type="Proteomes" id="UP000518266">
    <property type="component" value="Unassembled WGS sequence"/>
</dbReference>
<protein>
    <submittedName>
        <fullName evidence="8">Uncharacterized protein</fullName>
    </submittedName>
</protein>
<sequence>MFSYCSHLLIVWTLLFQIKSVNLVSLAGDSLSPAAMRSMTLLLLKNITEKYSPLSSGTNGYWVGLRVEDGKWNSFNADPVEGRCAISVLRENSWVSVSCGDHKQWICQQKALSLSVCTAQFVLPIAVCWIILLAIMGLRIYCEYLLDECQKQHLNAEIKTLTTQKDGLTKQIQEMETNWNELNVSRAQWSINDSWVDPPTEGHCALSVWHRTPWSSVSCEEKQQWICQKKALSFCGDEASQHKRLCWGKSDVQCSDWNIFDLRYNDKYFCRSPCTEDKHIIIKAASGKTTQQNRIQILNRGNDLFVTFTNLKNEEDGLDLLIKVNLKVTDAASYCSKRTPDTADTFTTLSSAVSNISTLSSNNKHNITDVSASNTTLNTPTHSAPATQAADEASQHKRLCWGKSDVQMLRLEHCVDVKSNDKYFCRSPCTEDKHIIIKAASGKTTQGNRIQILNRGNDLFVTFTNLKKSDANIYYCGVKRTGPDLYIKVNLKVTDAASYCSKKTPETADTFTTLSSAVSNISTLSSNSSDNITDVSASNTTTNTTTTTTPATQAAGSIPYLIIGVILIITILMVLLKFMSKKMMKQRSKTHKPTHIVYM</sequence>
<feature type="signal peptide" evidence="7">
    <location>
        <begin position="1"/>
        <end position="23"/>
    </location>
</feature>
<dbReference type="Gene3D" id="3.10.100.10">
    <property type="entry name" value="Mannose-Binding Protein A, subunit A"/>
    <property type="match status" value="1"/>
</dbReference>
<keyword evidence="4" id="KW-0175">Coiled coil</keyword>
<dbReference type="InterPro" id="IPR016187">
    <property type="entry name" value="CTDL_fold"/>
</dbReference>
<gene>
    <name evidence="8" type="ORF">F7725_017836</name>
</gene>
<feature type="region of interest" description="Disordered" evidence="5">
    <location>
        <begin position="372"/>
        <end position="391"/>
    </location>
</feature>
<evidence type="ECO:0000313" key="8">
    <source>
        <dbReference type="EMBL" id="KAF3839119.1"/>
    </source>
</evidence>
<dbReference type="Gene3D" id="2.60.40.10">
    <property type="entry name" value="Immunoglobulins"/>
    <property type="match status" value="1"/>
</dbReference>
<dbReference type="GO" id="GO:0005886">
    <property type="term" value="C:plasma membrane"/>
    <property type="evidence" value="ECO:0007669"/>
    <property type="project" value="TreeGrafter"/>
</dbReference>
<dbReference type="AlphaFoldDB" id="A0A7J5XRC7"/>
<dbReference type="SUPFAM" id="SSF48726">
    <property type="entry name" value="Immunoglobulin"/>
    <property type="match status" value="1"/>
</dbReference>
<dbReference type="InterPro" id="IPR013783">
    <property type="entry name" value="Ig-like_fold"/>
</dbReference>
<accession>A0A7J5XRC7</accession>
<keyword evidence="2 6" id="KW-0812">Transmembrane</keyword>